<proteinExistence type="predicted"/>
<keyword evidence="1" id="KW-1133">Transmembrane helix</keyword>
<dbReference type="Pfam" id="PF14295">
    <property type="entry name" value="PAN_4"/>
    <property type="match status" value="1"/>
</dbReference>
<accession>A0A481YT76</accession>
<evidence type="ECO:0000259" key="2">
    <source>
        <dbReference type="Pfam" id="PF14295"/>
    </source>
</evidence>
<keyword evidence="1" id="KW-0472">Membrane</keyword>
<dbReference type="InterPro" id="IPR003609">
    <property type="entry name" value="Pan_app"/>
</dbReference>
<feature type="domain" description="Apple" evidence="2">
    <location>
        <begin position="18"/>
        <end position="59"/>
    </location>
</feature>
<dbReference type="Gene3D" id="3.50.4.10">
    <property type="entry name" value="Hepatocyte Growth Factor"/>
    <property type="match status" value="1"/>
</dbReference>
<name>A0A481YT76_9VIRU</name>
<evidence type="ECO:0000256" key="1">
    <source>
        <dbReference type="SAM" id="Phobius"/>
    </source>
</evidence>
<sequence>MSVYEILPFTNMPNPVGGDIDLEKYKRTSLHVCKRFCKDTPDCVAFTWNPDSKGTCTLKNGMGNTNYEEGYQLYIKKGNSNYILFWIIMAICLIALFMFMCKQ</sequence>
<keyword evidence="1" id="KW-0812">Transmembrane</keyword>
<evidence type="ECO:0000313" key="3">
    <source>
        <dbReference type="EMBL" id="QBK85704.1"/>
    </source>
</evidence>
<reference evidence="3" key="1">
    <citation type="journal article" date="2019" name="MBio">
        <title>Virus Genomes from Deep Sea Sediments Expand the Ocean Megavirome and Support Independent Origins of Viral Gigantism.</title>
        <authorList>
            <person name="Backstrom D."/>
            <person name="Yutin N."/>
            <person name="Jorgensen S.L."/>
            <person name="Dharamshi J."/>
            <person name="Homa F."/>
            <person name="Zaremba-Niedwiedzka K."/>
            <person name="Spang A."/>
            <person name="Wolf Y.I."/>
            <person name="Koonin E.V."/>
            <person name="Ettema T.J."/>
        </authorList>
    </citation>
    <scope>NUCLEOTIDE SEQUENCE</scope>
</reference>
<feature type="transmembrane region" description="Helical" evidence="1">
    <location>
        <begin position="83"/>
        <end position="101"/>
    </location>
</feature>
<gene>
    <name evidence="3" type="ORF">LCMAC101_02990</name>
</gene>
<protein>
    <submittedName>
        <fullName evidence="3">PAN domain protein</fullName>
    </submittedName>
</protein>
<dbReference type="EMBL" id="MK500327">
    <property type="protein sequence ID" value="QBK85704.1"/>
    <property type="molecule type" value="Genomic_DNA"/>
</dbReference>
<organism evidence="3">
    <name type="scientific">Marseillevirus LCMAC101</name>
    <dbReference type="NCBI Taxonomy" id="2506602"/>
    <lineage>
        <taxon>Viruses</taxon>
        <taxon>Varidnaviria</taxon>
        <taxon>Bamfordvirae</taxon>
        <taxon>Nucleocytoviricota</taxon>
        <taxon>Megaviricetes</taxon>
        <taxon>Pimascovirales</taxon>
        <taxon>Pimascovirales incertae sedis</taxon>
        <taxon>Marseilleviridae</taxon>
    </lineage>
</organism>